<evidence type="ECO:0000313" key="1">
    <source>
        <dbReference type="EMBL" id="HIX61833.1"/>
    </source>
</evidence>
<dbReference type="AlphaFoldDB" id="A0A9D1WMI4"/>
<dbReference type="EMBL" id="DXFC01000186">
    <property type="protein sequence ID" value="HIX61833.1"/>
    <property type="molecule type" value="Genomic_DNA"/>
</dbReference>
<comment type="caution">
    <text evidence="1">The sequence shown here is derived from an EMBL/GenBank/DDBJ whole genome shotgun (WGS) entry which is preliminary data.</text>
</comment>
<proteinExistence type="predicted"/>
<reference evidence="1" key="2">
    <citation type="submission" date="2021-04" db="EMBL/GenBank/DDBJ databases">
        <authorList>
            <person name="Gilroy R."/>
        </authorList>
    </citation>
    <scope>NUCLEOTIDE SEQUENCE</scope>
    <source>
        <strain evidence="1">1193</strain>
    </source>
</reference>
<name>A0A9D1WMI4_9GAMM</name>
<accession>A0A9D1WMI4</accession>
<gene>
    <name evidence="1" type="ORF">H9854_06335</name>
</gene>
<reference evidence="1" key="1">
    <citation type="journal article" date="2021" name="PeerJ">
        <title>Extensive microbial diversity within the chicken gut microbiome revealed by metagenomics and culture.</title>
        <authorList>
            <person name="Gilroy R."/>
            <person name="Ravi A."/>
            <person name="Getino M."/>
            <person name="Pursley I."/>
            <person name="Horton D.L."/>
            <person name="Alikhan N.F."/>
            <person name="Baker D."/>
            <person name="Gharbi K."/>
            <person name="Hall N."/>
            <person name="Watson M."/>
            <person name="Adriaenssens E.M."/>
            <person name="Foster-Nyarko E."/>
            <person name="Jarju S."/>
            <person name="Secka A."/>
            <person name="Antonio M."/>
            <person name="Oren A."/>
            <person name="Chaudhuri R.R."/>
            <person name="La Ragione R."/>
            <person name="Hildebrand F."/>
            <person name="Pallen M.J."/>
        </authorList>
    </citation>
    <scope>NUCLEOTIDE SEQUENCE</scope>
    <source>
        <strain evidence="1">1193</strain>
    </source>
</reference>
<protein>
    <submittedName>
        <fullName evidence="1">Uncharacterized protein</fullName>
    </submittedName>
</protein>
<sequence length="274" mass="30430">MTTAPQRLQYLEAMGVTAWVARYQLPNARPTEACEWPITERPQEAKPPAERLYALLDEAEATPQRPDTTELKLPVRGTAPRRARQLLGLAGEKETHDADQVVEQGTPTTSQPLASALRFTLQIACLAQRWLIVLPGESGPQIVEQRLLSQLFRAADIISREPLVFEEFRWPLIEGRPTEAPLDEAREGLRAFIDGTHRRGWAPERVLLFGSSDALESLGLTEAGADGVGLPVWQGPALTELAHSAEAKRALWPILLRWRQEWQSGTPEADVSDA</sequence>
<organism evidence="1 2">
    <name type="scientific">Candidatus Halomonas stercoripullorum</name>
    <dbReference type="NCBI Taxonomy" id="2838617"/>
    <lineage>
        <taxon>Bacteria</taxon>
        <taxon>Pseudomonadati</taxon>
        <taxon>Pseudomonadota</taxon>
        <taxon>Gammaproteobacteria</taxon>
        <taxon>Oceanospirillales</taxon>
        <taxon>Halomonadaceae</taxon>
        <taxon>Halomonas</taxon>
    </lineage>
</organism>
<evidence type="ECO:0000313" key="2">
    <source>
        <dbReference type="Proteomes" id="UP000824248"/>
    </source>
</evidence>
<dbReference type="Proteomes" id="UP000824248">
    <property type="component" value="Unassembled WGS sequence"/>
</dbReference>